<dbReference type="RefSeq" id="WP_065411904.1">
    <property type="nucleotide sequence ID" value="NZ_MAYT01000030.1"/>
</dbReference>
<sequence length="62" mass="7058">MKKKTEQGPAGKTFEFNHYQSSDETEKGFAITHEQATDTYTEGTIDGNIDRLDEAMKDFPKQ</sequence>
<organism evidence="2 3">
    <name type="scientific">Pseudobacillus wudalianchiensis</name>
    <dbReference type="NCBI Taxonomy" id="1743143"/>
    <lineage>
        <taxon>Bacteria</taxon>
        <taxon>Bacillati</taxon>
        <taxon>Bacillota</taxon>
        <taxon>Bacilli</taxon>
        <taxon>Bacillales</taxon>
        <taxon>Bacillaceae</taxon>
        <taxon>Pseudobacillus</taxon>
    </lineage>
</organism>
<feature type="compositionally biased region" description="Basic and acidic residues" evidence="1">
    <location>
        <begin position="48"/>
        <end position="62"/>
    </location>
</feature>
<gene>
    <name evidence="2" type="ORF">A8F95_14995</name>
</gene>
<keyword evidence="3" id="KW-1185">Reference proteome</keyword>
<dbReference type="AlphaFoldDB" id="A0A1B9ADV2"/>
<dbReference type="Proteomes" id="UP000092578">
    <property type="component" value="Unassembled WGS sequence"/>
</dbReference>
<evidence type="ECO:0000256" key="1">
    <source>
        <dbReference type="SAM" id="MobiDB-lite"/>
    </source>
</evidence>
<dbReference type="Pfam" id="PF13217">
    <property type="entry name" value="DUF4025"/>
    <property type="match status" value="1"/>
</dbReference>
<comment type="caution">
    <text evidence="2">The sequence shown here is derived from an EMBL/GenBank/DDBJ whole genome shotgun (WGS) entry which is preliminary data.</text>
</comment>
<feature type="region of interest" description="Disordered" evidence="1">
    <location>
        <begin position="1"/>
        <end position="62"/>
    </location>
</feature>
<protein>
    <recommendedName>
        <fullName evidence="4">DUF4025 domain-containing protein</fullName>
    </recommendedName>
</protein>
<evidence type="ECO:0000313" key="2">
    <source>
        <dbReference type="EMBL" id="OCA82012.1"/>
    </source>
</evidence>
<evidence type="ECO:0000313" key="3">
    <source>
        <dbReference type="Proteomes" id="UP000092578"/>
    </source>
</evidence>
<dbReference type="InterPro" id="IPR025100">
    <property type="entry name" value="DUF4025"/>
</dbReference>
<proteinExistence type="predicted"/>
<evidence type="ECO:0008006" key="4">
    <source>
        <dbReference type="Google" id="ProtNLM"/>
    </source>
</evidence>
<accession>A0A1B9ADV2</accession>
<name>A0A1B9ADV2_9BACI</name>
<reference evidence="3" key="1">
    <citation type="submission" date="2016-05" db="EMBL/GenBank/DDBJ databases">
        <authorList>
            <person name="Liu B."/>
            <person name="Wang J."/>
            <person name="Zhu Y."/>
            <person name="Liu G."/>
            <person name="Chen Q."/>
            <person name="Chen Z."/>
            <person name="Lan J."/>
            <person name="Che J."/>
            <person name="Ge C."/>
            <person name="Shi H."/>
            <person name="Pan Z."/>
            <person name="Liu X."/>
        </authorList>
    </citation>
    <scope>NUCLEOTIDE SEQUENCE [LARGE SCALE GENOMIC DNA]</scope>
    <source>
        <strain evidence="3">FJAT-27215</strain>
    </source>
</reference>
<dbReference type="EMBL" id="MAYT01000030">
    <property type="protein sequence ID" value="OCA82012.1"/>
    <property type="molecule type" value="Genomic_DNA"/>
</dbReference>